<dbReference type="RefSeq" id="XP_005186825.1">
    <property type="nucleotide sequence ID" value="XM_005186768.3"/>
</dbReference>
<keyword evidence="2" id="KW-1003">Cell membrane</keyword>
<dbReference type="OrthoDB" id="6597368at2759"/>
<evidence type="ECO:0000313" key="13">
    <source>
        <dbReference type="RefSeq" id="XP_005186825.1"/>
    </source>
</evidence>
<keyword evidence="3 10" id="KW-0716">Sensory transduction</keyword>
<keyword evidence="12" id="KW-1185">Reference proteome</keyword>
<dbReference type="GO" id="GO:0005549">
    <property type="term" value="F:odorant binding"/>
    <property type="evidence" value="ECO:0007669"/>
    <property type="project" value="InterPro"/>
</dbReference>
<evidence type="ECO:0000313" key="12">
    <source>
        <dbReference type="Proteomes" id="UP001652621"/>
    </source>
</evidence>
<dbReference type="AlphaFoldDB" id="A0A1I8N6L3"/>
<feature type="transmembrane region" description="Helical" evidence="10">
    <location>
        <begin position="55"/>
        <end position="74"/>
    </location>
</feature>
<evidence type="ECO:0000256" key="2">
    <source>
        <dbReference type="ARBA" id="ARBA00022475"/>
    </source>
</evidence>
<evidence type="ECO:0000256" key="9">
    <source>
        <dbReference type="ARBA" id="ARBA00023224"/>
    </source>
</evidence>
<keyword evidence="5 10" id="KW-0552">Olfaction</keyword>
<evidence type="ECO:0000256" key="1">
    <source>
        <dbReference type="ARBA" id="ARBA00004651"/>
    </source>
</evidence>
<dbReference type="PANTHER" id="PTHR21137:SF3">
    <property type="entry name" value="ODORANT RECEPTOR 30A-RELATED"/>
    <property type="match status" value="1"/>
</dbReference>
<dbReference type="VEuPathDB" id="VectorBase:MDOA012084"/>
<keyword evidence="4 10" id="KW-0812">Transmembrane</keyword>
<evidence type="ECO:0000313" key="11">
    <source>
        <dbReference type="EnsemblMetazoa" id="MDOA012084-PA"/>
    </source>
</evidence>
<protein>
    <recommendedName>
        <fullName evidence="10">Odorant receptor</fullName>
    </recommendedName>
</protein>
<gene>
    <name evidence="11" type="primary">101897589</name>
    <name evidence="13" type="synonym">LOC101897589</name>
</gene>
<feature type="transmembrane region" description="Helical" evidence="10">
    <location>
        <begin position="243"/>
        <end position="269"/>
    </location>
</feature>
<dbReference type="VEuPathDB" id="VectorBase:MDOMA2_000590"/>
<comment type="subcellular location">
    <subcellularLocation>
        <location evidence="1 10">Cell membrane</location>
        <topology evidence="1 10">Multi-pass membrane protein</topology>
    </subcellularLocation>
</comment>
<feature type="transmembrane region" description="Helical" evidence="10">
    <location>
        <begin position="119"/>
        <end position="142"/>
    </location>
</feature>
<comment type="similarity">
    <text evidence="10">Belongs to the insect chemoreceptor superfamily. Heteromeric odorant receptor channel (TC 1.A.69) family.</text>
</comment>
<evidence type="ECO:0000256" key="3">
    <source>
        <dbReference type="ARBA" id="ARBA00022606"/>
    </source>
</evidence>
<evidence type="ECO:0000256" key="7">
    <source>
        <dbReference type="ARBA" id="ARBA00023136"/>
    </source>
</evidence>
<evidence type="ECO:0000256" key="4">
    <source>
        <dbReference type="ARBA" id="ARBA00022692"/>
    </source>
</evidence>
<keyword evidence="6 10" id="KW-1133">Transmembrane helix</keyword>
<dbReference type="GO" id="GO:0005886">
    <property type="term" value="C:plasma membrane"/>
    <property type="evidence" value="ECO:0007669"/>
    <property type="project" value="UniProtKB-SubCell"/>
</dbReference>
<dbReference type="GeneID" id="101897589"/>
<sequence>MYYNHPLFSFNVKMWKYLGFIEFKRINQALLILIIPCLINMCQVMNIAYNWNDMSVIAIGLFMTAILFNALVRITTVMRNQSKFIEFFEMIEQWYREIEMGPDDGAWDLLKHIPRRTRLISILSFSFAAGAAVASATIPLFLEQRSLPYDMYIPFYDHLKSPMYEILYFMQGFISMPFCVLTYVPFTNLFIAWLTFGISLLQILRYKLESLPHENDEEMLKQLIELIRFHHRIMNFGQTLESLVSFVCLVELVLFTLMLCVLLASFLVMDNVMSKIATCIYIFCILYALFIPYWHANEFSWESTKIADAAYNIKWTRSNIKIRKCIAMLILRSQTPLKIKAGGIFPMTLEAFQALLNTTYTYFTMFKGMMGKEPNVHDRGQ</sequence>
<dbReference type="Proteomes" id="UP001652621">
    <property type="component" value="Unplaced"/>
</dbReference>
<dbReference type="InterPro" id="IPR004117">
    <property type="entry name" value="7tm6_olfct_rcpt"/>
</dbReference>
<keyword evidence="8 10" id="KW-0675">Receptor</keyword>
<evidence type="ECO:0000256" key="8">
    <source>
        <dbReference type="ARBA" id="ARBA00023170"/>
    </source>
</evidence>
<keyword evidence="9 10" id="KW-0807">Transducer</keyword>
<evidence type="ECO:0000256" key="5">
    <source>
        <dbReference type="ARBA" id="ARBA00022725"/>
    </source>
</evidence>
<dbReference type="EnsemblMetazoa" id="MDOA012084-RA">
    <property type="protein sequence ID" value="MDOA012084-PA"/>
    <property type="gene ID" value="MDOA012084"/>
</dbReference>
<proteinExistence type="inferred from homology"/>
<reference evidence="13" key="2">
    <citation type="submission" date="2025-04" db="UniProtKB">
        <authorList>
            <consortium name="RefSeq"/>
        </authorList>
    </citation>
    <scope>IDENTIFICATION</scope>
    <source>
        <strain evidence="13">Aabys</strain>
    </source>
</reference>
<name>A0A1I8N6L3_MUSDO</name>
<feature type="transmembrane region" description="Helical" evidence="10">
    <location>
        <begin position="29"/>
        <end position="49"/>
    </location>
</feature>
<reference evidence="11" key="1">
    <citation type="submission" date="2020-05" db="UniProtKB">
        <authorList>
            <consortium name="EnsemblMetazoa"/>
        </authorList>
    </citation>
    <scope>IDENTIFICATION</scope>
    <source>
        <strain evidence="11">Aabys</strain>
    </source>
</reference>
<accession>A0A1I8N6L3</accession>
<evidence type="ECO:0000256" key="6">
    <source>
        <dbReference type="ARBA" id="ARBA00022989"/>
    </source>
</evidence>
<dbReference type="GO" id="GO:0007165">
    <property type="term" value="P:signal transduction"/>
    <property type="evidence" value="ECO:0007669"/>
    <property type="project" value="UniProtKB-KW"/>
</dbReference>
<organism evidence="11">
    <name type="scientific">Musca domestica</name>
    <name type="common">House fly</name>
    <dbReference type="NCBI Taxonomy" id="7370"/>
    <lineage>
        <taxon>Eukaryota</taxon>
        <taxon>Metazoa</taxon>
        <taxon>Ecdysozoa</taxon>
        <taxon>Arthropoda</taxon>
        <taxon>Hexapoda</taxon>
        <taxon>Insecta</taxon>
        <taxon>Pterygota</taxon>
        <taxon>Neoptera</taxon>
        <taxon>Endopterygota</taxon>
        <taxon>Diptera</taxon>
        <taxon>Brachycera</taxon>
        <taxon>Muscomorpha</taxon>
        <taxon>Muscoidea</taxon>
        <taxon>Muscidae</taxon>
        <taxon>Musca</taxon>
    </lineage>
</organism>
<evidence type="ECO:0000256" key="10">
    <source>
        <dbReference type="RuleBase" id="RU351113"/>
    </source>
</evidence>
<dbReference type="eggNOG" id="ENOG502STQW">
    <property type="taxonomic scope" value="Eukaryota"/>
</dbReference>
<dbReference type="PANTHER" id="PTHR21137">
    <property type="entry name" value="ODORANT RECEPTOR"/>
    <property type="match status" value="1"/>
</dbReference>
<keyword evidence="7 10" id="KW-0472">Membrane</keyword>
<dbReference type="Pfam" id="PF02949">
    <property type="entry name" value="7tm_6"/>
    <property type="match status" value="1"/>
</dbReference>
<feature type="transmembrane region" description="Helical" evidence="10">
    <location>
        <begin position="190"/>
        <end position="208"/>
    </location>
</feature>
<dbReference type="KEGG" id="mde:101897589"/>
<feature type="transmembrane region" description="Helical" evidence="10">
    <location>
        <begin position="162"/>
        <end position="183"/>
    </location>
</feature>
<feature type="transmembrane region" description="Helical" evidence="10">
    <location>
        <begin position="276"/>
        <end position="295"/>
    </location>
</feature>
<dbReference type="GO" id="GO:0004984">
    <property type="term" value="F:olfactory receptor activity"/>
    <property type="evidence" value="ECO:0007669"/>
    <property type="project" value="InterPro"/>
</dbReference>